<evidence type="ECO:0000256" key="1">
    <source>
        <dbReference type="SAM" id="Phobius"/>
    </source>
</evidence>
<sequence length="185" mass="19834">MNPDPNALTDLPDSEQCMLYLAGDLSEASSSDFEQRLLRSPELAAELSNQSELLCLTAMNLAADQSGNAVSVASVTLPATVASHQPWIIALLTLAASLLIVASFWLLPDRSTSQPMVQETSVAESLLHEEELFAAAWATTDAEILFLDIDDDNDDDTDVFSGRTLDDSSLSWISVAIESEASLDG</sequence>
<organism evidence="2 3">
    <name type="scientific">Stieleria marina</name>
    <dbReference type="NCBI Taxonomy" id="1930275"/>
    <lineage>
        <taxon>Bacteria</taxon>
        <taxon>Pseudomonadati</taxon>
        <taxon>Planctomycetota</taxon>
        <taxon>Planctomycetia</taxon>
        <taxon>Pirellulales</taxon>
        <taxon>Pirellulaceae</taxon>
        <taxon>Stieleria</taxon>
    </lineage>
</organism>
<dbReference type="AlphaFoldDB" id="A0A517NNP6"/>
<evidence type="ECO:0000313" key="3">
    <source>
        <dbReference type="Proteomes" id="UP000319817"/>
    </source>
</evidence>
<accession>A0A517NNP6</accession>
<feature type="transmembrane region" description="Helical" evidence="1">
    <location>
        <begin position="87"/>
        <end position="107"/>
    </location>
</feature>
<dbReference type="Proteomes" id="UP000319817">
    <property type="component" value="Chromosome"/>
</dbReference>
<dbReference type="RefSeq" id="WP_145416241.1">
    <property type="nucleotide sequence ID" value="NZ_CP036526.1"/>
</dbReference>
<reference evidence="2 3" key="1">
    <citation type="submission" date="2019-02" db="EMBL/GenBank/DDBJ databases">
        <title>Deep-cultivation of Planctomycetes and their phenomic and genomic characterization uncovers novel biology.</title>
        <authorList>
            <person name="Wiegand S."/>
            <person name="Jogler M."/>
            <person name="Boedeker C."/>
            <person name="Pinto D."/>
            <person name="Vollmers J."/>
            <person name="Rivas-Marin E."/>
            <person name="Kohn T."/>
            <person name="Peeters S.H."/>
            <person name="Heuer A."/>
            <person name="Rast P."/>
            <person name="Oberbeckmann S."/>
            <person name="Bunk B."/>
            <person name="Jeske O."/>
            <person name="Meyerdierks A."/>
            <person name="Storesund J.E."/>
            <person name="Kallscheuer N."/>
            <person name="Luecker S."/>
            <person name="Lage O.M."/>
            <person name="Pohl T."/>
            <person name="Merkel B.J."/>
            <person name="Hornburger P."/>
            <person name="Mueller R.-W."/>
            <person name="Bruemmer F."/>
            <person name="Labrenz M."/>
            <person name="Spormann A.M."/>
            <person name="Op den Camp H."/>
            <person name="Overmann J."/>
            <person name="Amann R."/>
            <person name="Jetten M.S.M."/>
            <person name="Mascher T."/>
            <person name="Medema M.H."/>
            <person name="Devos D.P."/>
            <person name="Kaster A.-K."/>
            <person name="Ovreas L."/>
            <person name="Rohde M."/>
            <person name="Galperin M.Y."/>
            <person name="Jogler C."/>
        </authorList>
    </citation>
    <scope>NUCLEOTIDE SEQUENCE [LARGE SCALE GENOMIC DNA]</scope>
    <source>
        <strain evidence="2 3">K23_9</strain>
    </source>
</reference>
<keyword evidence="1" id="KW-1133">Transmembrane helix</keyword>
<evidence type="ECO:0000313" key="2">
    <source>
        <dbReference type="EMBL" id="QDT08755.1"/>
    </source>
</evidence>
<keyword evidence="3" id="KW-1185">Reference proteome</keyword>
<keyword evidence="1" id="KW-0472">Membrane</keyword>
<gene>
    <name evidence="2" type="ORF">K239x_06970</name>
</gene>
<proteinExistence type="predicted"/>
<keyword evidence="1" id="KW-0812">Transmembrane</keyword>
<dbReference type="EMBL" id="CP036526">
    <property type="protein sequence ID" value="QDT08755.1"/>
    <property type="molecule type" value="Genomic_DNA"/>
</dbReference>
<name>A0A517NNP6_9BACT</name>
<protein>
    <submittedName>
        <fullName evidence="2">Uncharacterized protein</fullName>
    </submittedName>
</protein>